<proteinExistence type="predicted"/>
<name>A0A5E8UXK2_ROSAD</name>
<dbReference type="EMBL" id="ACCU02000002">
    <property type="protein sequence ID" value="RMX61895.1"/>
    <property type="molecule type" value="Genomic_DNA"/>
</dbReference>
<reference evidence="1 2" key="1">
    <citation type="submission" date="2008-01" db="EMBL/GenBank/DDBJ databases">
        <authorList>
            <person name="Wagner-Dobler I."/>
            <person name="Ferriera S."/>
            <person name="Johnson J."/>
            <person name="Kravitz S."/>
            <person name="Beeson K."/>
            <person name="Sutton G."/>
            <person name="Rogers Y.-H."/>
            <person name="Friedman R."/>
            <person name="Frazier M."/>
            <person name="Venter J.C."/>
        </authorList>
    </citation>
    <scope>NUCLEOTIDE SEQUENCE [LARGE SCALE GENOMIC DNA]</scope>
    <source>
        <strain evidence="2">DSM 17067 / NCIMB 14079 / DFL-11</strain>
    </source>
</reference>
<dbReference type="AlphaFoldDB" id="A0A5E8UXK2"/>
<gene>
    <name evidence="1" type="ORF">SADFL11_00005690</name>
</gene>
<dbReference type="Proteomes" id="UP000004703">
    <property type="component" value="Chromosome"/>
</dbReference>
<accession>A0A5E8UXK2</accession>
<evidence type="ECO:0000313" key="1">
    <source>
        <dbReference type="EMBL" id="RMX61895.1"/>
    </source>
</evidence>
<organism evidence="1 2">
    <name type="scientific">Roseibium alexandrii (strain DSM 17067 / NCIMB 14079 / DFL-11)</name>
    <name type="common">Labrenzia alexandrii</name>
    <dbReference type="NCBI Taxonomy" id="244592"/>
    <lineage>
        <taxon>Bacteria</taxon>
        <taxon>Pseudomonadati</taxon>
        <taxon>Pseudomonadota</taxon>
        <taxon>Alphaproteobacteria</taxon>
        <taxon>Hyphomicrobiales</taxon>
        <taxon>Stappiaceae</taxon>
        <taxon>Roseibium</taxon>
    </lineage>
</organism>
<sequence>MQHFWANRMFLAKPDDIRTALTDMLGDTAGNTMRAEVGTLDSVNRQVVPLAGISQVSSKSWASSGRE</sequence>
<protein>
    <submittedName>
        <fullName evidence="1">Uncharacterized protein</fullName>
    </submittedName>
</protein>
<reference evidence="1 2" key="2">
    <citation type="submission" date="2013-04" db="EMBL/GenBank/DDBJ databases">
        <authorList>
            <person name="Fiebig A."/>
            <person name="Pradella S."/>
            <person name="Wagner-Doebler I."/>
        </authorList>
    </citation>
    <scope>NUCLEOTIDE SEQUENCE [LARGE SCALE GENOMIC DNA]</scope>
    <source>
        <strain evidence="2">DSM 17067 / NCIMB 14079 / DFL-11</strain>
    </source>
</reference>
<comment type="caution">
    <text evidence="1">The sequence shown here is derived from an EMBL/GenBank/DDBJ whole genome shotgun (WGS) entry which is preliminary data.</text>
</comment>
<evidence type="ECO:0000313" key="2">
    <source>
        <dbReference type="Proteomes" id="UP000004703"/>
    </source>
</evidence>